<dbReference type="EMBL" id="QFPX01000001">
    <property type="protein sequence ID" value="PZQ57617.1"/>
    <property type="molecule type" value="Genomic_DNA"/>
</dbReference>
<feature type="binding site" evidence="1">
    <location>
        <position position="174"/>
    </location>
    <ligand>
        <name>Zn(2+)</name>
        <dbReference type="ChEBI" id="CHEBI:29105"/>
    </ligand>
</feature>
<accession>A0A2W5QIK3</accession>
<dbReference type="InterPro" id="IPR052891">
    <property type="entry name" value="DNA-3mA_glycosylase"/>
</dbReference>
<dbReference type="InterPro" id="IPR011257">
    <property type="entry name" value="DNA_glycosylase"/>
</dbReference>
<protein>
    <submittedName>
        <fullName evidence="2">3-methyladenine DNA glycosylase</fullName>
    </submittedName>
</protein>
<dbReference type="Proteomes" id="UP000249082">
    <property type="component" value="Unassembled WGS sequence"/>
</dbReference>
<dbReference type="SUPFAM" id="SSF48150">
    <property type="entry name" value="DNA-glycosylase"/>
    <property type="match status" value="1"/>
</dbReference>
<feature type="binding site" evidence="1">
    <location>
        <position position="19"/>
    </location>
    <ligand>
        <name>Zn(2+)</name>
        <dbReference type="ChEBI" id="CHEBI:29105"/>
    </ligand>
</feature>
<feature type="binding site" evidence="1">
    <location>
        <position position="178"/>
    </location>
    <ligand>
        <name>Zn(2+)</name>
        <dbReference type="ChEBI" id="CHEBI:29105"/>
    </ligand>
</feature>
<feature type="binding site" evidence="1">
    <location>
        <position position="6"/>
    </location>
    <ligand>
        <name>Zn(2+)</name>
        <dbReference type="ChEBI" id="CHEBI:29105"/>
    </ligand>
</feature>
<dbReference type="GO" id="GO:0046872">
    <property type="term" value="F:metal ion binding"/>
    <property type="evidence" value="ECO:0007669"/>
    <property type="project" value="UniProtKB-KW"/>
</dbReference>
<dbReference type="GO" id="GO:0006284">
    <property type="term" value="P:base-excision repair"/>
    <property type="evidence" value="ECO:0007669"/>
    <property type="project" value="InterPro"/>
</dbReference>
<sequence length="186" mass="20709">MTMHRCRWAGSDARMQAYHDEEWGVPVRDSRALWEKLVLDTFQAGLSWRTILHKRDAFRAAFEDFDPRRIAGYGPAEIERLMADAGIVRARAKIEATIRNARGFLAMAEKGEDFSDFVWSFVDGEPCMGDGTGSAARSSAGDALSAALKKRGFSFVGPVVVHAWLQAVGVINDHETECFRREAVSL</sequence>
<evidence type="ECO:0000313" key="3">
    <source>
        <dbReference type="Proteomes" id="UP000249082"/>
    </source>
</evidence>
<dbReference type="GO" id="GO:0008725">
    <property type="term" value="F:DNA-3-methyladenine glycosylase activity"/>
    <property type="evidence" value="ECO:0007669"/>
    <property type="project" value="InterPro"/>
</dbReference>
<dbReference type="PANTHER" id="PTHR30037">
    <property type="entry name" value="DNA-3-METHYLADENINE GLYCOSYLASE 1"/>
    <property type="match status" value="1"/>
</dbReference>
<dbReference type="InterPro" id="IPR005019">
    <property type="entry name" value="Adenine_glyco"/>
</dbReference>
<dbReference type="Gene3D" id="1.10.340.30">
    <property type="entry name" value="Hypothetical protein, domain 2"/>
    <property type="match status" value="1"/>
</dbReference>
<evidence type="ECO:0000313" key="2">
    <source>
        <dbReference type="EMBL" id="PZQ57617.1"/>
    </source>
</evidence>
<keyword evidence="1" id="KW-0862">Zinc</keyword>
<dbReference type="AlphaFoldDB" id="A0A2W5QIK3"/>
<keyword evidence="1" id="KW-0479">Metal-binding</keyword>
<gene>
    <name evidence="2" type="ORF">DI555_01455</name>
</gene>
<dbReference type="PANTHER" id="PTHR30037:SF4">
    <property type="entry name" value="DNA-3-METHYLADENINE GLYCOSYLASE I"/>
    <property type="match status" value="1"/>
</dbReference>
<proteinExistence type="predicted"/>
<name>A0A2W5QIK3_9SPHN</name>
<reference evidence="2 3" key="1">
    <citation type="submission" date="2017-08" db="EMBL/GenBank/DDBJ databases">
        <title>Infants hospitalized years apart are colonized by the same room-sourced microbial strains.</title>
        <authorList>
            <person name="Brooks B."/>
            <person name="Olm M.R."/>
            <person name="Firek B.A."/>
            <person name="Baker R."/>
            <person name="Thomas B.C."/>
            <person name="Morowitz M.J."/>
            <person name="Banfield J.F."/>
        </authorList>
    </citation>
    <scope>NUCLEOTIDE SEQUENCE [LARGE SCALE GENOMIC DNA]</scope>
    <source>
        <strain evidence="2">S2_005_002_R2_33</strain>
    </source>
</reference>
<comment type="caution">
    <text evidence="2">The sequence shown here is derived from an EMBL/GenBank/DDBJ whole genome shotgun (WGS) entry which is preliminary data.</text>
</comment>
<dbReference type="Pfam" id="PF03352">
    <property type="entry name" value="Adenine_glyco"/>
    <property type="match status" value="1"/>
</dbReference>
<organism evidence="2 3">
    <name type="scientific">Novosphingobium pentaromativorans</name>
    <dbReference type="NCBI Taxonomy" id="205844"/>
    <lineage>
        <taxon>Bacteria</taxon>
        <taxon>Pseudomonadati</taxon>
        <taxon>Pseudomonadota</taxon>
        <taxon>Alphaproteobacteria</taxon>
        <taxon>Sphingomonadales</taxon>
        <taxon>Sphingomonadaceae</taxon>
        <taxon>Novosphingobium</taxon>
    </lineage>
</organism>
<evidence type="ECO:0000256" key="1">
    <source>
        <dbReference type="PIRSR" id="PIRSR605019-1"/>
    </source>
</evidence>